<keyword evidence="2" id="KW-0812">Transmembrane</keyword>
<gene>
    <name evidence="3" type="ORF">C8D89_105110</name>
</gene>
<reference evidence="3 4" key="1">
    <citation type="submission" date="2018-04" db="EMBL/GenBank/DDBJ databases">
        <title>Genomic Encyclopedia of Type Strains, Phase IV (KMG-IV): sequencing the most valuable type-strain genomes for metagenomic binning, comparative biology and taxonomic classification.</title>
        <authorList>
            <person name="Goeker M."/>
        </authorList>
    </citation>
    <scope>NUCLEOTIDE SEQUENCE [LARGE SCALE GENOMIC DNA]</scope>
    <source>
        <strain evidence="3 4">DSM 45771</strain>
    </source>
</reference>
<name>A0A2U1FD00_9PSEU</name>
<proteinExistence type="predicted"/>
<dbReference type="EMBL" id="QEKW01000005">
    <property type="protein sequence ID" value="PVZ10034.1"/>
    <property type="molecule type" value="Genomic_DNA"/>
</dbReference>
<dbReference type="RefSeq" id="WP_116708299.1">
    <property type="nucleotide sequence ID" value="NZ_QEKW01000005.1"/>
</dbReference>
<feature type="transmembrane region" description="Helical" evidence="2">
    <location>
        <begin position="61"/>
        <end position="82"/>
    </location>
</feature>
<organism evidence="3 4">
    <name type="scientific">Actinomycetospora cinnamomea</name>
    <dbReference type="NCBI Taxonomy" id="663609"/>
    <lineage>
        <taxon>Bacteria</taxon>
        <taxon>Bacillati</taxon>
        <taxon>Actinomycetota</taxon>
        <taxon>Actinomycetes</taxon>
        <taxon>Pseudonocardiales</taxon>
        <taxon>Pseudonocardiaceae</taxon>
        <taxon>Actinomycetospora</taxon>
    </lineage>
</organism>
<keyword evidence="2" id="KW-1133">Transmembrane helix</keyword>
<evidence type="ECO:0000313" key="3">
    <source>
        <dbReference type="EMBL" id="PVZ10034.1"/>
    </source>
</evidence>
<evidence type="ECO:0000256" key="1">
    <source>
        <dbReference type="SAM" id="MobiDB-lite"/>
    </source>
</evidence>
<feature type="transmembrane region" description="Helical" evidence="2">
    <location>
        <begin position="30"/>
        <end position="49"/>
    </location>
</feature>
<sequence>MTATTTRDANLPGGGPVSRWSPRRWAHHRYLWWAGALLVGALAAAVAIARDTSPEPGIHDTGALAVLATVGLLSPFLLVGLCMSLSSAVRRRVHDDVRTHGVGRPVRSEVPRREPGAPAWPPPREEVLLRVEVDRVPDAARVVERAVRSGRHRRIESSAGDLRLRSGRGWLTATARDGTVRHRAERRGLPEPYRARWELVLDGRRLHVDVRGLQDPPRRTLLEPDGTAWLLQMGIPSLVDQVRGRRAARLHPHGRLPEELAPDAAAFVLWFVCELEEHLARVRSYGQEVGAMRRDEVAEAWAGWPPPGRAAETVPDDERANA</sequence>
<dbReference type="OrthoDB" id="9808360at2"/>
<keyword evidence="4" id="KW-1185">Reference proteome</keyword>
<protein>
    <submittedName>
        <fullName evidence="3">Uncharacterized protein</fullName>
    </submittedName>
</protein>
<dbReference type="AlphaFoldDB" id="A0A2U1FD00"/>
<feature type="region of interest" description="Disordered" evidence="1">
    <location>
        <begin position="303"/>
        <end position="322"/>
    </location>
</feature>
<keyword evidence="2" id="KW-0472">Membrane</keyword>
<evidence type="ECO:0000256" key="2">
    <source>
        <dbReference type="SAM" id="Phobius"/>
    </source>
</evidence>
<dbReference type="Proteomes" id="UP000245639">
    <property type="component" value="Unassembled WGS sequence"/>
</dbReference>
<accession>A0A2U1FD00</accession>
<comment type="caution">
    <text evidence="3">The sequence shown here is derived from an EMBL/GenBank/DDBJ whole genome shotgun (WGS) entry which is preliminary data.</text>
</comment>
<evidence type="ECO:0000313" key="4">
    <source>
        <dbReference type="Proteomes" id="UP000245639"/>
    </source>
</evidence>